<dbReference type="PANTHER" id="PTHR12682">
    <property type="entry name" value="ARCHEASE"/>
    <property type="match status" value="1"/>
</dbReference>
<dbReference type="Proteomes" id="UP000287243">
    <property type="component" value="Chromosome"/>
</dbReference>
<dbReference type="RefSeq" id="WP_128700271.1">
    <property type="nucleotide sequence ID" value="NZ_CP019384.1"/>
</dbReference>
<keyword evidence="4" id="KW-0106">Calcium</keyword>
<dbReference type="GO" id="GO:0046872">
    <property type="term" value="F:metal ion binding"/>
    <property type="evidence" value="ECO:0007669"/>
    <property type="project" value="UniProtKB-KW"/>
</dbReference>
<accession>A0A410P5I5</accession>
<keyword evidence="7" id="KW-1185">Reference proteome</keyword>
<sequence length="141" mass="16508">MKRYEFLKHTADVAVRLFGRSLKDLFESAAWAMFAVLLEKTKNRPGAALTEKEISVCGEAPEDLLKAWMDELLFCYSVEHLVLVRIKSIELGDREMKAFVLFDAFDREHYTVKDEIKAVTYHELEIKKVRNRWQAHVIFDV</sequence>
<dbReference type="OrthoDB" id="164090at2"/>
<dbReference type="KEGG" id="vai:BU251_06785"/>
<evidence type="ECO:0000256" key="1">
    <source>
        <dbReference type="ARBA" id="ARBA00007963"/>
    </source>
</evidence>
<dbReference type="Gene3D" id="3.55.10.10">
    <property type="entry name" value="Archease domain"/>
    <property type="match status" value="1"/>
</dbReference>
<name>A0A410P5I5_VELA1</name>
<comment type="similarity">
    <text evidence="1">Belongs to the archease family.</text>
</comment>
<proteinExistence type="inferred from homology"/>
<keyword evidence="3" id="KW-0479">Metal-binding</keyword>
<dbReference type="InterPro" id="IPR023572">
    <property type="entry name" value="Archease_dom"/>
</dbReference>
<evidence type="ECO:0000256" key="4">
    <source>
        <dbReference type="ARBA" id="ARBA00022837"/>
    </source>
</evidence>
<dbReference type="SUPFAM" id="SSF69819">
    <property type="entry name" value="MTH1598-like"/>
    <property type="match status" value="1"/>
</dbReference>
<evidence type="ECO:0000256" key="2">
    <source>
        <dbReference type="ARBA" id="ARBA00022694"/>
    </source>
</evidence>
<evidence type="ECO:0000313" key="7">
    <source>
        <dbReference type="Proteomes" id="UP000287243"/>
    </source>
</evidence>
<dbReference type="InterPro" id="IPR036820">
    <property type="entry name" value="Archease_dom_sf"/>
</dbReference>
<organism evidence="6 7">
    <name type="scientific">Velamenicoccus archaeovorus</name>
    <dbReference type="NCBI Taxonomy" id="1930593"/>
    <lineage>
        <taxon>Bacteria</taxon>
        <taxon>Pseudomonadati</taxon>
        <taxon>Candidatus Omnitrophota</taxon>
        <taxon>Candidatus Velamenicoccus</taxon>
    </lineage>
</organism>
<keyword evidence="2" id="KW-0819">tRNA processing</keyword>
<reference evidence="6 7" key="1">
    <citation type="submission" date="2017-01" db="EMBL/GenBank/DDBJ databases">
        <title>First insights into the biology of 'candidatus Vampirococcus archaeovorus'.</title>
        <authorList>
            <person name="Kizina J."/>
            <person name="Jordan S."/>
            <person name="Stueber K."/>
            <person name="Reinhardt R."/>
            <person name="Harder J."/>
        </authorList>
    </citation>
    <scope>NUCLEOTIDE SEQUENCE [LARGE SCALE GENOMIC DNA]</scope>
    <source>
        <strain evidence="6 7">LiM</strain>
    </source>
</reference>
<dbReference type="InterPro" id="IPR002804">
    <property type="entry name" value="Archease"/>
</dbReference>
<protein>
    <submittedName>
        <fullName evidence="6">Archease</fullName>
    </submittedName>
</protein>
<dbReference type="GO" id="GO:0008033">
    <property type="term" value="P:tRNA processing"/>
    <property type="evidence" value="ECO:0007669"/>
    <property type="project" value="UniProtKB-KW"/>
</dbReference>
<evidence type="ECO:0000256" key="3">
    <source>
        <dbReference type="ARBA" id="ARBA00022723"/>
    </source>
</evidence>
<dbReference type="AlphaFoldDB" id="A0A410P5I5"/>
<dbReference type="PANTHER" id="PTHR12682:SF11">
    <property type="entry name" value="PROTEIN ARCHEASE"/>
    <property type="match status" value="1"/>
</dbReference>
<dbReference type="Pfam" id="PF01951">
    <property type="entry name" value="Archease"/>
    <property type="match status" value="1"/>
</dbReference>
<gene>
    <name evidence="6" type="ORF">BU251_06785</name>
</gene>
<evidence type="ECO:0000313" key="6">
    <source>
        <dbReference type="EMBL" id="QAT17439.1"/>
    </source>
</evidence>
<feature type="domain" description="Archease" evidence="5">
    <location>
        <begin position="4"/>
        <end position="141"/>
    </location>
</feature>
<evidence type="ECO:0000259" key="5">
    <source>
        <dbReference type="Pfam" id="PF01951"/>
    </source>
</evidence>
<dbReference type="EMBL" id="CP019384">
    <property type="protein sequence ID" value="QAT17439.1"/>
    <property type="molecule type" value="Genomic_DNA"/>
</dbReference>